<proteinExistence type="predicted"/>
<name>A0A9J6ZCU4_9BACL</name>
<evidence type="ECO:0000313" key="2">
    <source>
        <dbReference type="Proteomes" id="UP001056756"/>
    </source>
</evidence>
<reference evidence="1" key="1">
    <citation type="submission" date="2022-05" db="EMBL/GenBank/DDBJ databases">
        <title>Novel bacterial taxa in a minimal lignocellulolytic consortium and its capacity to transform plastics disclosed by genome-resolved metagenomics.</title>
        <authorList>
            <person name="Rodriguez C.A.D."/>
            <person name="Diaz-Garcia L."/>
            <person name="Herrera K."/>
            <person name="Tarazona N.A."/>
            <person name="Sproer C."/>
            <person name="Overmann J."/>
            <person name="Jimenez D.J."/>
        </authorList>
    </citation>
    <scope>NUCLEOTIDE SEQUENCE</scope>
    <source>
        <strain evidence="1">MAG5</strain>
    </source>
</reference>
<gene>
    <name evidence="1" type="ORF">NAG76_17670</name>
</gene>
<evidence type="ECO:0000313" key="1">
    <source>
        <dbReference type="EMBL" id="URN93641.1"/>
    </source>
</evidence>
<accession>A0A9J6ZCU4</accession>
<dbReference type="KEGG" id="plig:NAG76_17670"/>
<dbReference type="Pfam" id="PF10720">
    <property type="entry name" value="DUF2515"/>
    <property type="match status" value="1"/>
</dbReference>
<sequence>MFSIRKRQITPLQTIRKELKKKMKHSTSVSKKLTSSEQELLNQIQRKTQAHNLNNVTRTKAYLEFYLRHPEIHWAFLGHMVSRNGGWNMTDLRGEFLTKLLSRKERESFFHFLERGNWLVFQDIYPQFLLYGESLAQNRPLFYLLPQLNVSMFMETVWNYFWRVRDSYILCIALVINEQSYLEQRVVQNPNNQKEIFNKIGFQLQSWLPINQIIIPYEGNNLKGQTLQKFQSLHERILLGKKLYSVLFKNSDFHRHALDWAKYHPHTGSRKDYWPHLFNDVNESVPGNTFPLRLKSCQLRKGARRIYSPKLEYCWKNVNHPEAEAGDWFQDISVVDYLEDDLDTMDGDIKKDYCKTLELLEVAALAKNTINSF</sequence>
<organism evidence="1 2">
    <name type="scientific">Candidatus Pristimantibacillus lignocellulolyticus</name>
    <dbReference type="NCBI Taxonomy" id="2994561"/>
    <lineage>
        <taxon>Bacteria</taxon>
        <taxon>Bacillati</taxon>
        <taxon>Bacillota</taxon>
        <taxon>Bacilli</taxon>
        <taxon>Bacillales</taxon>
        <taxon>Paenibacillaceae</taxon>
        <taxon>Candidatus Pristimantibacillus</taxon>
    </lineage>
</organism>
<dbReference type="Proteomes" id="UP001056756">
    <property type="component" value="Chromosome"/>
</dbReference>
<dbReference type="InterPro" id="IPR019658">
    <property type="entry name" value="DUF2515"/>
</dbReference>
<dbReference type="AlphaFoldDB" id="A0A9J6ZCU4"/>
<dbReference type="EMBL" id="CP097899">
    <property type="protein sequence ID" value="URN93641.1"/>
    <property type="molecule type" value="Genomic_DNA"/>
</dbReference>
<protein>
    <submittedName>
        <fullName evidence="1">DUF2515 domain-containing protein</fullName>
    </submittedName>
</protein>